<evidence type="ECO:0000256" key="1">
    <source>
        <dbReference type="SAM" id="Phobius"/>
    </source>
</evidence>
<evidence type="ECO:0000313" key="3">
    <source>
        <dbReference type="EMBL" id="ALF52477.1"/>
    </source>
</evidence>
<dbReference type="KEGG" id="npz:ACX27_05855"/>
<dbReference type="STRING" id="224013.ACX27_05855"/>
<sequence>MSTDGFEKTSWSWQLSQFQQQIGELIEYQFDRFQNSLPNLSPDWKISPWLSNLLVLLFWLILALFFAFVLWRLWQEFSPYIYAWLSVGNNNANAGANHGDHDLSVALWLERSQSLYRQGNYREACRCLYLAILQHLHDTKLIPHKFSRTDGEYLQVLRSTVTPVQPYETLITTHEQLCFGNAEISPENYQQCQQAYQEIINQQHNSALST</sequence>
<dbReference type="EMBL" id="CP012036">
    <property type="protein sequence ID" value="ALF52477.1"/>
    <property type="molecule type" value="Genomic_DNA"/>
</dbReference>
<dbReference type="AlphaFoldDB" id="A0A0M3V4T0"/>
<protein>
    <recommendedName>
        <fullName evidence="2">Protein-glutamine gamma-glutamyltransferase-like C-terminal domain-containing protein</fullName>
    </recommendedName>
</protein>
<dbReference type="Proteomes" id="UP000062645">
    <property type="component" value="Chromosome"/>
</dbReference>
<dbReference type="PATRIC" id="fig|224013.5.peg.1420"/>
<organism evidence="3 4">
    <name type="scientific">Nostoc piscinale CENA21</name>
    <dbReference type="NCBI Taxonomy" id="224013"/>
    <lineage>
        <taxon>Bacteria</taxon>
        <taxon>Bacillati</taxon>
        <taxon>Cyanobacteriota</taxon>
        <taxon>Cyanophyceae</taxon>
        <taxon>Nostocales</taxon>
        <taxon>Nostocaceae</taxon>
        <taxon>Nostoc</taxon>
    </lineage>
</organism>
<dbReference type="Pfam" id="PF13559">
    <property type="entry name" value="DUF4129"/>
    <property type="match status" value="1"/>
</dbReference>
<feature type="domain" description="Protein-glutamine gamma-glutamyltransferase-like C-terminal" evidence="2">
    <location>
        <begin position="128"/>
        <end position="197"/>
    </location>
</feature>
<reference evidence="3 4" key="2">
    <citation type="journal article" date="2016" name="Genome Announc.">
        <title>Draft Genome Sequence of the N2-Fixing Cyanobacterium Nostoc piscinale CENA21, Isolated from the Brazilian Amazon Floodplain.</title>
        <authorList>
            <person name="Leao T."/>
            <person name="Guimaraes P.I."/>
            <person name="de Melo A.G."/>
            <person name="Ramos R.T."/>
            <person name="Leao P.N."/>
            <person name="Silva A."/>
            <person name="Fiore M.F."/>
            <person name="Schneider M.P."/>
        </authorList>
    </citation>
    <scope>NUCLEOTIDE SEQUENCE [LARGE SCALE GENOMIC DNA]</scope>
    <source>
        <strain evidence="3 4">CENA21</strain>
    </source>
</reference>
<proteinExistence type="predicted"/>
<gene>
    <name evidence="3" type="ORF">ACX27_05855</name>
</gene>
<keyword evidence="1" id="KW-1133">Transmembrane helix</keyword>
<name>A0A0M3V4T0_9NOSO</name>
<keyword evidence="1" id="KW-0472">Membrane</keyword>
<dbReference type="RefSeq" id="WP_062289635.1">
    <property type="nucleotide sequence ID" value="NZ_CP012036.1"/>
</dbReference>
<dbReference type="OrthoDB" id="462387at2"/>
<evidence type="ECO:0000259" key="2">
    <source>
        <dbReference type="Pfam" id="PF13559"/>
    </source>
</evidence>
<reference evidence="4" key="1">
    <citation type="submission" date="2015-07" db="EMBL/GenBank/DDBJ databases">
        <title>Genome Of Nitrogen-Fixing Cyanobacterium Nostoc piscinale CENA21 From Solimoes/Amazon River Floodplain Sediments And Comparative Genomics To Uncover Biosynthetic Natural Products Potential.</title>
        <authorList>
            <person name="Leao T.F."/>
            <person name="Leao P.N."/>
            <person name="Guimaraes P.I."/>
            <person name="de Melo A.G.C."/>
            <person name="Ramos R.T.J."/>
            <person name="Silva A."/>
            <person name="Fiore M.F."/>
            <person name="Schneider M.P.C."/>
        </authorList>
    </citation>
    <scope>NUCLEOTIDE SEQUENCE [LARGE SCALE GENOMIC DNA]</scope>
    <source>
        <strain evidence="4">CENA21</strain>
    </source>
</reference>
<keyword evidence="4" id="KW-1185">Reference proteome</keyword>
<accession>A0A0M3V4T0</accession>
<dbReference type="InterPro" id="IPR025403">
    <property type="entry name" value="TgpA-like_C"/>
</dbReference>
<evidence type="ECO:0000313" key="4">
    <source>
        <dbReference type="Proteomes" id="UP000062645"/>
    </source>
</evidence>
<keyword evidence="1" id="KW-0812">Transmembrane</keyword>
<feature type="transmembrane region" description="Helical" evidence="1">
    <location>
        <begin position="49"/>
        <end position="71"/>
    </location>
</feature>